<evidence type="ECO:0000313" key="6">
    <source>
        <dbReference type="EMBL" id="TLT01849.1"/>
    </source>
</evidence>
<proteinExistence type="predicted"/>
<keyword evidence="3" id="KW-0346">Stress response</keyword>
<evidence type="ECO:0000256" key="4">
    <source>
        <dbReference type="ARBA" id="ARBA00023163"/>
    </source>
</evidence>
<dbReference type="InterPro" id="IPR002571">
    <property type="entry name" value="HrcA"/>
</dbReference>
<reference evidence="6 7" key="1">
    <citation type="submission" date="2019-05" db="EMBL/GenBank/DDBJ databases">
        <title>Arcobacter cibarius and Arcobacter thereius providing challenges in identification an antibiotic susceptibility and Quinolone resistance.</title>
        <authorList>
            <person name="Busch A."/>
            <person name="Hanel I."/>
            <person name="Hotzel H."/>
            <person name="Tomaso H."/>
        </authorList>
    </citation>
    <scope>NUCLEOTIDE SEQUENCE [LARGE SCALE GENOMIC DNA]</scope>
    <source>
        <strain evidence="6 7">16CS0831-2</strain>
    </source>
</reference>
<dbReference type="EMBL" id="VBUC01000001">
    <property type="protein sequence ID" value="TLT01849.1"/>
    <property type="molecule type" value="Genomic_DNA"/>
</dbReference>
<dbReference type="STRING" id="1442598.GCA_000522465_01712"/>
<dbReference type="KEGG" id="acib:ACBT_0391"/>
<dbReference type="GO" id="GO:0045892">
    <property type="term" value="P:negative regulation of DNA-templated transcription"/>
    <property type="evidence" value="ECO:0007669"/>
    <property type="project" value="TreeGrafter"/>
</dbReference>
<dbReference type="GO" id="GO:0003677">
    <property type="term" value="F:DNA binding"/>
    <property type="evidence" value="ECO:0007669"/>
    <property type="project" value="InterPro"/>
</dbReference>
<keyword evidence="7" id="KW-1185">Reference proteome</keyword>
<dbReference type="SUPFAM" id="SSF46785">
    <property type="entry name" value="Winged helix' DNA-binding domain"/>
    <property type="match status" value="1"/>
</dbReference>
<evidence type="ECO:0000256" key="3">
    <source>
        <dbReference type="ARBA" id="ARBA00023016"/>
    </source>
</evidence>
<dbReference type="OrthoDB" id="9783139at2"/>
<dbReference type="Proteomes" id="UP000305417">
    <property type="component" value="Unassembled WGS sequence"/>
</dbReference>
<organism evidence="5 8">
    <name type="scientific">Aliarcobacter cibarius</name>
    <dbReference type="NCBI Taxonomy" id="255507"/>
    <lineage>
        <taxon>Bacteria</taxon>
        <taxon>Pseudomonadati</taxon>
        <taxon>Campylobacterota</taxon>
        <taxon>Epsilonproteobacteria</taxon>
        <taxon>Campylobacterales</taxon>
        <taxon>Arcobacteraceae</taxon>
        <taxon>Aliarcobacter</taxon>
    </lineage>
</organism>
<protein>
    <submittedName>
        <fullName evidence="5">Heat-inducible transcription repressor</fullName>
    </submittedName>
    <submittedName>
        <fullName evidence="6">Heat-shock protein</fullName>
    </submittedName>
</protein>
<keyword evidence="1" id="KW-0678">Repressor</keyword>
<dbReference type="EMBL" id="CP054051">
    <property type="protein sequence ID" value="QKJ26359.1"/>
    <property type="molecule type" value="Genomic_DNA"/>
</dbReference>
<gene>
    <name evidence="5" type="primary">hrcA</name>
    <name evidence="5" type="ORF">ACBT_0391</name>
    <name evidence="6" type="ORF">FE247_00315</name>
</gene>
<dbReference type="PANTHER" id="PTHR34824">
    <property type="entry name" value="HEAT-INDUCIBLE TRANSCRIPTION REPRESSOR HRCA"/>
    <property type="match status" value="1"/>
</dbReference>
<dbReference type="RefSeq" id="WP_024775789.1">
    <property type="nucleotide sequence ID" value="NZ_CP043857.1"/>
</dbReference>
<evidence type="ECO:0000313" key="7">
    <source>
        <dbReference type="Proteomes" id="UP000305417"/>
    </source>
</evidence>
<reference evidence="5 8" key="2">
    <citation type="submission" date="2020-05" db="EMBL/GenBank/DDBJ databases">
        <title>Complete genome sequencing of Campylobacter and Arcobacter type strains.</title>
        <authorList>
            <person name="Miller W.G."/>
            <person name="Yee E."/>
        </authorList>
    </citation>
    <scope>NUCLEOTIDE SEQUENCE [LARGE SCALE GENOMIC DNA]</scope>
    <source>
        <strain evidence="5 8">LMG 21996</strain>
    </source>
</reference>
<dbReference type="InterPro" id="IPR036390">
    <property type="entry name" value="WH_DNA-bd_sf"/>
</dbReference>
<dbReference type="Gene3D" id="1.10.10.10">
    <property type="entry name" value="Winged helix-like DNA-binding domain superfamily/Winged helix DNA-binding domain"/>
    <property type="match status" value="1"/>
</dbReference>
<keyword evidence="4" id="KW-0804">Transcription</keyword>
<accession>A0A5J6RHU5</accession>
<evidence type="ECO:0000256" key="1">
    <source>
        <dbReference type="ARBA" id="ARBA00022491"/>
    </source>
</evidence>
<dbReference type="Proteomes" id="UP000509513">
    <property type="component" value="Chromosome"/>
</dbReference>
<dbReference type="AlphaFoldDB" id="A0A5J6RHU5"/>
<dbReference type="InterPro" id="IPR036388">
    <property type="entry name" value="WH-like_DNA-bd_sf"/>
</dbReference>
<dbReference type="PANTHER" id="PTHR34824:SF1">
    <property type="entry name" value="HEAT-INDUCIBLE TRANSCRIPTION REPRESSOR HRCA"/>
    <property type="match status" value="1"/>
</dbReference>
<evidence type="ECO:0000256" key="2">
    <source>
        <dbReference type="ARBA" id="ARBA00023015"/>
    </source>
</evidence>
<evidence type="ECO:0000313" key="8">
    <source>
        <dbReference type="Proteomes" id="UP000509513"/>
    </source>
</evidence>
<sequence>MIDKKEFLLQSIIKAYIEHLEPIGSTQLKSMYDLEYSAATIRGYFKKLGEEGFLAQEHISSGRTPTNEALKQYWIGKLNFKLSGINIKALEYLANKIGLTVFLKKEKSEILQNLINVENKYIILEFSSFAVNIKFSSALYRFLNDLKQTSLEDILKVSKDVGAYELYSAINQTLQNSDFDIFNYKEFLNLALNYDFDEFTINRFLKGNIMDELKEGLYFDGFLPENYIGICKFCKINNEDVKMFIIGELSKDYEYFLEQITNF</sequence>
<evidence type="ECO:0000313" key="5">
    <source>
        <dbReference type="EMBL" id="QKJ26359.1"/>
    </source>
</evidence>
<name>A0A5J6RHU5_9BACT</name>
<keyword evidence="2" id="KW-0805">Transcription regulation</keyword>